<evidence type="ECO:0000256" key="6">
    <source>
        <dbReference type="ARBA" id="ARBA00022763"/>
    </source>
</evidence>
<organism evidence="13 14">
    <name type="scientific">Allomyces macrogynus (strain ATCC 38327)</name>
    <name type="common">Allomyces javanicus var. macrogynus</name>
    <dbReference type="NCBI Taxonomy" id="578462"/>
    <lineage>
        <taxon>Eukaryota</taxon>
        <taxon>Fungi</taxon>
        <taxon>Fungi incertae sedis</taxon>
        <taxon>Blastocladiomycota</taxon>
        <taxon>Blastocladiomycetes</taxon>
        <taxon>Blastocladiales</taxon>
        <taxon>Blastocladiaceae</taxon>
        <taxon>Allomyces</taxon>
    </lineage>
</organism>
<dbReference type="GO" id="GO:0070628">
    <property type="term" value="F:proteasome binding"/>
    <property type="evidence" value="ECO:0007669"/>
    <property type="project" value="InterPro"/>
</dbReference>
<gene>
    <name evidence="13" type="ORF">AMAG_04576</name>
</gene>
<dbReference type="Pfam" id="PF11919">
    <property type="entry name" value="PSME4_C"/>
    <property type="match status" value="1"/>
</dbReference>
<evidence type="ECO:0000256" key="3">
    <source>
        <dbReference type="ARBA" id="ARBA00005739"/>
    </source>
</evidence>
<keyword evidence="4" id="KW-0963">Cytoplasm</keyword>
<dbReference type="Proteomes" id="UP000054350">
    <property type="component" value="Unassembled WGS sequence"/>
</dbReference>
<comment type="subcellular location">
    <subcellularLocation>
        <location evidence="2">Cytoplasm</location>
    </subcellularLocation>
    <subcellularLocation>
        <location evidence="1">Nucleus</location>
    </subcellularLocation>
</comment>
<evidence type="ECO:0000313" key="13">
    <source>
        <dbReference type="EMBL" id="KNE57717.1"/>
    </source>
</evidence>
<dbReference type="GO" id="GO:0016504">
    <property type="term" value="F:peptidase activator activity"/>
    <property type="evidence" value="ECO:0007669"/>
    <property type="project" value="InterPro"/>
</dbReference>
<evidence type="ECO:0000256" key="1">
    <source>
        <dbReference type="ARBA" id="ARBA00004123"/>
    </source>
</evidence>
<name>A0A0L0S5D0_ALLM3</name>
<dbReference type="eggNOG" id="KOG1851">
    <property type="taxonomic scope" value="Eukaryota"/>
</dbReference>
<keyword evidence="5" id="KW-0677">Repeat</keyword>
<feature type="domain" description="Proteasome activator Blm10 middle HEAT repeats region" evidence="11">
    <location>
        <begin position="470"/>
        <end position="663"/>
    </location>
</feature>
<feature type="domain" description="Proteasome activator complex subunit 4 C-terminal" evidence="10">
    <location>
        <begin position="2146"/>
        <end position="2233"/>
    </location>
</feature>
<feature type="domain" description="Proteasome activator Blm10 middle HEAT repeats region" evidence="11">
    <location>
        <begin position="675"/>
        <end position="942"/>
    </location>
</feature>
<dbReference type="InterPro" id="IPR016024">
    <property type="entry name" value="ARM-type_fold"/>
</dbReference>
<evidence type="ECO:0000256" key="8">
    <source>
        <dbReference type="ARBA" id="ARBA00023242"/>
    </source>
</evidence>
<dbReference type="VEuPathDB" id="FungiDB:AMAG_04576"/>
<evidence type="ECO:0000256" key="5">
    <source>
        <dbReference type="ARBA" id="ARBA00022737"/>
    </source>
</evidence>
<dbReference type="InterPro" id="IPR055455">
    <property type="entry name" value="HEAT_PSME4"/>
</dbReference>
<dbReference type="InterPro" id="IPR035309">
    <property type="entry name" value="PSME4"/>
</dbReference>
<reference evidence="13 14" key="1">
    <citation type="submission" date="2009-11" db="EMBL/GenBank/DDBJ databases">
        <title>Annotation of Allomyces macrogynus ATCC 38327.</title>
        <authorList>
            <consortium name="The Broad Institute Genome Sequencing Platform"/>
            <person name="Russ C."/>
            <person name="Cuomo C."/>
            <person name="Burger G."/>
            <person name="Gray M.W."/>
            <person name="Holland P.W.H."/>
            <person name="King N."/>
            <person name="Lang F.B.F."/>
            <person name="Roger A.J."/>
            <person name="Ruiz-Trillo I."/>
            <person name="Young S.K."/>
            <person name="Zeng Q."/>
            <person name="Gargeya S."/>
            <person name="Fitzgerald M."/>
            <person name="Haas B."/>
            <person name="Abouelleil A."/>
            <person name="Alvarado L."/>
            <person name="Arachchi H.M."/>
            <person name="Berlin A."/>
            <person name="Chapman S.B."/>
            <person name="Gearin G."/>
            <person name="Goldberg J."/>
            <person name="Griggs A."/>
            <person name="Gujja S."/>
            <person name="Hansen M."/>
            <person name="Heiman D."/>
            <person name="Howarth C."/>
            <person name="Larimer J."/>
            <person name="Lui A."/>
            <person name="MacDonald P.J.P."/>
            <person name="McCowen C."/>
            <person name="Montmayeur A."/>
            <person name="Murphy C."/>
            <person name="Neiman D."/>
            <person name="Pearson M."/>
            <person name="Priest M."/>
            <person name="Roberts A."/>
            <person name="Saif S."/>
            <person name="Shea T."/>
            <person name="Sisk P."/>
            <person name="Stolte C."/>
            <person name="Sykes S."/>
            <person name="Wortman J."/>
            <person name="Nusbaum C."/>
            <person name="Birren B."/>
        </authorList>
    </citation>
    <scope>NUCLEOTIDE SEQUENCE [LARGE SCALE GENOMIC DNA]</scope>
    <source>
        <strain evidence="13 14">ATCC 38327</strain>
    </source>
</reference>
<evidence type="ECO:0000313" key="14">
    <source>
        <dbReference type="Proteomes" id="UP000054350"/>
    </source>
</evidence>
<keyword evidence="8" id="KW-0539">Nucleus</keyword>
<evidence type="ECO:0000256" key="4">
    <source>
        <dbReference type="ARBA" id="ARBA00022490"/>
    </source>
</evidence>
<dbReference type="SUPFAM" id="SSF48371">
    <property type="entry name" value="ARM repeat"/>
    <property type="match status" value="1"/>
</dbReference>
<dbReference type="GO" id="GO:0006281">
    <property type="term" value="P:DNA repair"/>
    <property type="evidence" value="ECO:0007669"/>
    <property type="project" value="UniProtKB-KW"/>
</dbReference>
<sequence>MNMNDAHLDDVTFPGTFMSDRWPAWILPSTDAPSLRWTAPCHGLMDPTDADVDVAMDDLDTGDGADEDLEDVEDDDAIDDMDLTHNDPVLAVVAPTLEHPGESTDDLPAEQAVPDESVEALLAAVENMAVADLKDVELVATTRAGVYGVDVDEPEQHALLQNLPYYGTIRERKEGQTLLTEAKARLHEAIATGNWVHGIPPATRRVHLFLAMKYALPIQTRIDLIQLMYEIIVTPNMDMSVVSNCVRLAVRLMKKEKLLEKHGATFTFSWRPIYTIIRDAFTRKSSAPKQPALYMRHLQTLGTFLDYAERYFPASTTDEVLEELLPLVSTTDMSSTTMAFTFFNFLLPTRHVTRKHIDTILFVWQQFVHCTPVDVVVTDWLARIARDQPELVRPDDLPRIYAAALRNLKLPVGSTAAGAAGRSRLSYSVAFDLTGERADLLQMRRQYSRTRVISRFMVLTLHLPGAIDHLHAFIKAFESFTHPSNHGSWTGTLARLLRGLASELSTRVAGKYGPCPPAVIENVRAIADWLRGPVTWAMYAKDAGAAQAAQTALRHLVALDPAAMMPALLDEHIYPALGAGDEGGAGVGGSVAHAHRTVTALAALNACASALVHPDMFTAGPREHVVNVLFLVLPGIDINDHNKTLTALLFVAHVMMVFDFANTDRFPHAGEYVGEDWIVQYLARIFTLLENMDAEGPGAAGAGSQPGASKGTASGGIERNIAQALLFATHAVFAALPPPLFDLALRKLLEWLRSHTLLQSAATVGRMVSSIIQRSPKTAVPRVLEWLEARMRDEIKHGAGSRATLLTRGATTEQGTATLVWYLHVLSTTVRMPGNVLVEPTVRSAVERIIGMIMDLPDRQVFRFAHTAVASVVYALTAVYAVDATPVHADDDGQWNHLQYLLPHEVSVHWHVPQPEELEWAQALVQKYAAQVASGLTKLMDDVLAPAAEGEPDPRAALDTFAVQHAWVQHLSLLTALQRAVAGWRHEYIKREKYVMPRVLDARPIRKLVGKLLLRAWTVFRPLADDRDDAQAANSVKPSLAILQLLVTATRAHLTNFGAGETPAASRAQELKVLKSMMRLVPGAGAGAAMPFTTTPLPATGMPAVDFDGVSVGPDEATRKRAPIALHLRRAALIYARHCQANVVPLPASPTDRQLMENLYAVTDAPFSTIRNHAQAALVRGLRTHPAPRNALVMRAIERLDALVVLPTGNDAVVPAPPSPAVPMPSGSPIATDPASPATPTAAVDAVPSLNPATPALATAVAPVASPSPAPHRLPAGIPPHIAAALAAAKNGPRPASPAVARDERSRREERIRAGLGLLRSSSFMTVIATHDQFRWPLARALLRITQTEDKPGIQAAAHQWLVQYLIVMSFHRYEVGDVGDRARELVREWAKPGEEGREPEKETEEKKKRVNDLAYPTPDVAKQLQRETVENLVTVLVTRGQSLFPDAPAVRFHWRAEGMVISFLCATLVNVDMPLSADLGRTVMHGWVHAHPHLRQMYESALIMLLGLIKSIAVPKSRKTEVVVDERFRKWIETEERLTPAANGGEAPMDVDATVAAEASMDVDAEPSSGDADATLQARDPSEFYLDNSWIGWLCYPSTVKVYIRNDAQCATALPLPESVVDCVEALRTALRDSAFLAKVFHYQTLEQGGAQQHQVRFSWNRAGQLLRLLFTVIGPDADALRLVIEHAQMQLRANSDQPTQIKCGLEWAAALVRVATKHWAPVDRDAVTTALLPLIEDGMRAAVPDTLHLFRTALRFILVKRDPRRSAGVIQMIVRVAAAWHAAAPADGPAPAQEESASAGGAFSEACKWAYLRDLVDGLGQRGTSELPTLVLAPAIAQLAHPYKLVRDTVASVVADLISTSFRPRLPNVAAVVDAASAGTDGAPWYVQAAAPVHTAMAAVHDAWASAVGSESQVLAAKSIATVLGTVTRFYRPLPAHSAIPALISAVLPLVTSDDAADVEASNIAIMSAANFDLATPERTRAMVDTWMGVISAGSSDTAVDEVSDSPRPTSPTGNGVGWTSWQIKLKALQAVQVVYFRHLPLLAVADCDAIVDQVAAVLLDAHPEVRALAGVTLAGIVQCSGDSQSDPSTLAGGAAGATSDTFHVIHRVQALGRALLTTGPGRTIPRRARGAAQLPAGYADALRHRHAGVLALAAVVRAHPYSVPVPEVPDALVAVARYVEDPAPVGPAARAALAEFKRTHVDSWHIDQMRMDPEQVAALADVLVSPSYYA</sequence>
<feature type="domain" description="Proteasome activator complex subunit 4-like HEAT repeat-like" evidence="12">
    <location>
        <begin position="1586"/>
        <end position="1777"/>
    </location>
</feature>
<dbReference type="Pfam" id="PF23096">
    <property type="entry name" value="HEAT_PSME4"/>
    <property type="match status" value="1"/>
</dbReference>
<evidence type="ECO:0000259" key="10">
    <source>
        <dbReference type="Pfam" id="PF11919"/>
    </source>
</evidence>
<evidence type="ECO:0008006" key="15">
    <source>
        <dbReference type="Google" id="ProtNLM"/>
    </source>
</evidence>
<dbReference type="PANTHER" id="PTHR32170:SF3">
    <property type="entry name" value="PROTEASOME ACTIVATOR COMPLEX SUBUNIT 4"/>
    <property type="match status" value="1"/>
</dbReference>
<dbReference type="InterPro" id="IPR032430">
    <property type="entry name" value="Blm10_mid"/>
</dbReference>
<reference evidence="14" key="2">
    <citation type="submission" date="2009-11" db="EMBL/GenBank/DDBJ databases">
        <title>The Genome Sequence of Allomyces macrogynus strain ATCC 38327.</title>
        <authorList>
            <consortium name="The Broad Institute Genome Sequencing Platform"/>
            <person name="Russ C."/>
            <person name="Cuomo C."/>
            <person name="Shea T."/>
            <person name="Young S.K."/>
            <person name="Zeng Q."/>
            <person name="Koehrsen M."/>
            <person name="Haas B."/>
            <person name="Borodovsky M."/>
            <person name="Guigo R."/>
            <person name="Alvarado L."/>
            <person name="Berlin A."/>
            <person name="Borenstein D."/>
            <person name="Chen Z."/>
            <person name="Engels R."/>
            <person name="Freedman E."/>
            <person name="Gellesch M."/>
            <person name="Goldberg J."/>
            <person name="Griggs A."/>
            <person name="Gujja S."/>
            <person name="Heiman D."/>
            <person name="Hepburn T."/>
            <person name="Howarth C."/>
            <person name="Jen D."/>
            <person name="Larson L."/>
            <person name="Lewis B."/>
            <person name="Mehta T."/>
            <person name="Park D."/>
            <person name="Pearson M."/>
            <person name="Roberts A."/>
            <person name="Saif S."/>
            <person name="Shenoy N."/>
            <person name="Sisk P."/>
            <person name="Stolte C."/>
            <person name="Sykes S."/>
            <person name="Walk T."/>
            <person name="White J."/>
            <person name="Yandava C."/>
            <person name="Burger G."/>
            <person name="Gray M.W."/>
            <person name="Holland P.W.H."/>
            <person name="King N."/>
            <person name="Lang F.B.F."/>
            <person name="Roger A.J."/>
            <person name="Ruiz-Trillo I."/>
            <person name="Lander E."/>
            <person name="Nusbaum C."/>
        </authorList>
    </citation>
    <scope>NUCLEOTIDE SEQUENCE [LARGE SCALE GENOMIC DNA]</scope>
    <source>
        <strain evidence="14">ATCC 38327</strain>
    </source>
</reference>
<keyword evidence="14" id="KW-1185">Reference proteome</keyword>
<dbReference type="EMBL" id="GG745332">
    <property type="protein sequence ID" value="KNE57717.1"/>
    <property type="molecule type" value="Genomic_DNA"/>
</dbReference>
<evidence type="ECO:0000256" key="9">
    <source>
        <dbReference type="SAM" id="MobiDB-lite"/>
    </source>
</evidence>
<evidence type="ECO:0000256" key="2">
    <source>
        <dbReference type="ARBA" id="ARBA00004496"/>
    </source>
</evidence>
<dbReference type="Pfam" id="PF16507">
    <property type="entry name" value="HEAT_PSME4_mid"/>
    <property type="match status" value="2"/>
</dbReference>
<proteinExistence type="inferred from homology"/>
<keyword evidence="7" id="KW-0234">DNA repair</keyword>
<feature type="compositionally biased region" description="Low complexity" evidence="9">
    <location>
        <begin position="1224"/>
        <end position="1242"/>
    </location>
</feature>
<feature type="region of interest" description="Disordered" evidence="9">
    <location>
        <begin position="1223"/>
        <end position="1242"/>
    </location>
</feature>
<protein>
    <recommendedName>
        <fullName evidence="15">Proteasome activator Blm10 mid region domain-containing protein</fullName>
    </recommendedName>
</protein>
<dbReference type="PANTHER" id="PTHR32170">
    <property type="entry name" value="PROTEASOME ACTIVATOR COMPLEX SUBUNIT 4"/>
    <property type="match status" value="1"/>
</dbReference>
<dbReference type="InterPro" id="IPR021843">
    <property type="entry name" value="PSME4_C"/>
</dbReference>
<evidence type="ECO:0000259" key="12">
    <source>
        <dbReference type="Pfam" id="PF23096"/>
    </source>
</evidence>
<dbReference type="GO" id="GO:0005829">
    <property type="term" value="C:cytosol"/>
    <property type="evidence" value="ECO:0007669"/>
    <property type="project" value="TreeGrafter"/>
</dbReference>
<accession>A0A0L0S5D0</accession>
<dbReference type="OrthoDB" id="17907at2759"/>
<keyword evidence="6" id="KW-0227">DNA damage</keyword>
<evidence type="ECO:0000256" key="7">
    <source>
        <dbReference type="ARBA" id="ARBA00023204"/>
    </source>
</evidence>
<feature type="region of interest" description="Disordered" evidence="9">
    <location>
        <begin position="1289"/>
        <end position="1308"/>
    </location>
</feature>
<dbReference type="GO" id="GO:0005634">
    <property type="term" value="C:nucleus"/>
    <property type="evidence" value="ECO:0007669"/>
    <property type="project" value="TreeGrafter"/>
</dbReference>
<comment type="similarity">
    <text evidence="3">Belongs to the BLM10 family.</text>
</comment>
<dbReference type="GO" id="GO:0010499">
    <property type="term" value="P:proteasomal ubiquitin-independent protein catabolic process"/>
    <property type="evidence" value="ECO:0007669"/>
    <property type="project" value="TreeGrafter"/>
</dbReference>
<dbReference type="STRING" id="578462.A0A0L0S5D0"/>
<evidence type="ECO:0000259" key="11">
    <source>
        <dbReference type="Pfam" id="PF16507"/>
    </source>
</evidence>